<dbReference type="PANTHER" id="PTHR46535">
    <property type="entry name" value="NEDD4-BINDING PROTEIN 2"/>
    <property type="match status" value="1"/>
</dbReference>
<feature type="region of interest" description="Disordered" evidence="1">
    <location>
        <begin position="180"/>
        <end position="247"/>
    </location>
</feature>
<dbReference type="InterPro" id="IPR036063">
    <property type="entry name" value="Smr_dom_sf"/>
</dbReference>
<feature type="domain" description="Smr" evidence="2">
    <location>
        <begin position="507"/>
        <end position="598"/>
    </location>
</feature>
<dbReference type="CDD" id="cd14279">
    <property type="entry name" value="CUE"/>
    <property type="match status" value="1"/>
</dbReference>
<name>A0AAD5RRD2_9PEZI</name>
<dbReference type="InterPro" id="IPR052772">
    <property type="entry name" value="Endo/PolyKinase_Domain-Protein"/>
</dbReference>
<dbReference type="SMART" id="SM00463">
    <property type="entry name" value="SMR"/>
    <property type="match status" value="1"/>
</dbReference>
<evidence type="ECO:0000259" key="2">
    <source>
        <dbReference type="PROSITE" id="PS50828"/>
    </source>
</evidence>
<feature type="compositionally biased region" description="Basic residues" evidence="1">
    <location>
        <begin position="191"/>
        <end position="204"/>
    </location>
</feature>
<dbReference type="AlphaFoldDB" id="A0AAD5RRD2"/>
<dbReference type="GO" id="GO:0005634">
    <property type="term" value="C:nucleus"/>
    <property type="evidence" value="ECO:0007669"/>
    <property type="project" value="TreeGrafter"/>
</dbReference>
<dbReference type="EMBL" id="JAKWBI020000307">
    <property type="protein sequence ID" value="KAJ2896890.1"/>
    <property type="molecule type" value="Genomic_DNA"/>
</dbReference>
<dbReference type="InterPro" id="IPR002625">
    <property type="entry name" value="Smr_dom"/>
</dbReference>
<dbReference type="GO" id="GO:0004519">
    <property type="term" value="F:endonuclease activity"/>
    <property type="evidence" value="ECO:0007669"/>
    <property type="project" value="TreeGrafter"/>
</dbReference>
<dbReference type="Gene3D" id="3.30.1370.110">
    <property type="match status" value="1"/>
</dbReference>
<feature type="compositionally biased region" description="Polar residues" evidence="1">
    <location>
        <begin position="231"/>
        <end position="242"/>
    </location>
</feature>
<dbReference type="SUPFAM" id="SSF160443">
    <property type="entry name" value="SMR domain-like"/>
    <property type="match status" value="1"/>
</dbReference>
<keyword evidence="4" id="KW-1185">Reference proteome</keyword>
<sequence length="598" mass="64681">MMPSALLRTLGYRQRDSFPLESEDEFCTTLEESLIIPILNDFDLTKSDDEAQARQTLQVLADAAALEQAAGLDEATLEPDKGDSQSDESPDATDTPATTISSATNGANPDGLQPFAAVHAFDSLSEDEKVDQLHAIFGDLKLHDVKLTIKKVNGDVTSAIEELLTIQYLESTGQRQKGIDGFFVEDESPQRKKRKGKGKGRSKKLAGSVAQSSSSQYPSSSTNWTASGSSETDGSSDVSPQTPAELDSKGQDDVIFVAVRLNLVEDEVAKVYLASNCSLPETIENFIQAFLGIGLESTHQSLSSRVEHLKSKYPAVPHEYLPCITDMTEKQADANDIAGILQGYYAKPGRKKLYVDYSLKPVILEAEDTTPKARSSTSMAAHVHRPVQPALAKRPLSTPSASSTSSTPSAAPRNPNQWSVVQRKRGNSNRSSQPTTPSGPAFSSQTVTPWKNPALCAATDAYRKGTSNPLWKQAAMVHYERGVEIRQLATAADADRIAATSHTENSIDLHGLRVAEAVRIAKRAAEEWWTGLNSHQGIETRGKTRLARDLGGFRIITGRGIHSEGGRSKLRPAVLAVLLQDGWNVQSSTGAFVVNGKR</sequence>
<feature type="region of interest" description="Disordered" evidence="1">
    <location>
        <begin position="73"/>
        <end position="111"/>
    </location>
</feature>
<dbReference type="PROSITE" id="PS50828">
    <property type="entry name" value="SMR"/>
    <property type="match status" value="1"/>
</dbReference>
<feature type="compositionally biased region" description="Low complexity" evidence="1">
    <location>
        <begin position="208"/>
        <end position="230"/>
    </location>
</feature>
<dbReference type="Proteomes" id="UP001201980">
    <property type="component" value="Unassembled WGS sequence"/>
</dbReference>
<accession>A0AAD5RRD2</accession>
<reference evidence="3" key="1">
    <citation type="submission" date="2022-07" db="EMBL/GenBank/DDBJ databases">
        <title>Draft genome sequence of Zalerion maritima ATCC 34329, a (micro)plastics degrading marine fungus.</title>
        <authorList>
            <person name="Paco A."/>
            <person name="Goncalves M.F.M."/>
            <person name="Rocha-Santos T.A.P."/>
            <person name="Alves A."/>
        </authorList>
    </citation>
    <scope>NUCLEOTIDE SEQUENCE</scope>
    <source>
        <strain evidence="3">ATCC 34329</strain>
    </source>
</reference>
<dbReference type="PANTHER" id="PTHR46535:SF1">
    <property type="entry name" value="NEDD4-BINDING PROTEIN 2"/>
    <property type="match status" value="1"/>
</dbReference>
<protein>
    <recommendedName>
        <fullName evidence="2">Smr domain-containing protein</fullName>
    </recommendedName>
</protein>
<evidence type="ECO:0000313" key="3">
    <source>
        <dbReference type="EMBL" id="KAJ2896890.1"/>
    </source>
</evidence>
<feature type="compositionally biased region" description="Polar residues" evidence="1">
    <location>
        <begin position="428"/>
        <end position="448"/>
    </location>
</feature>
<evidence type="ECO:0000256" key="1">
    <source>
        <dbReference type="SAM" id="MobiDB-lite"/>
    </source>
</evidence>
<organism evidence="3 4">
    <name type="scientific">Zalerion maritima</name>
    <dbReference type="NCBI Taxonomy" id="339359"/>
    <lineage>
        <taxon>Eukaryota</taxon>
        <taxon>Fungi</taxon>
        <taxon>Dikarya</taxon>
        <taxon>Ascomycota</taxon>
        <taxon>Pezizomycotina</taxon>
        <taxon>Sordariomycetes</taxon>
        <taxon>Lulworthiomycetidae</taxon>
        <taxon>Lulworthiales</taxon>
        <taxon>Lulworthiaceae</taxon>
        <taxon>Zalerion</taxon>
    </lineage>
</organism>
<feature type="compositionally biased region" description="Low complexity" evidence="1">
    <location>
        <begin position="397"/>
        <end position="412"/>
    </location>
</feature>
<proteinExistence type="predicted"/>
<evidence type="ECO:0000313" key="4">
    <source>
        <dbReference type="Proteomes" id="UP001201980"/>
    </source>
</evidence>
<feature type="compositionally biased region" description="Polar residues" evidence="1">
    <location>
        <begin position="95"/>
        <end position="107"/>
    </location>
</feature>
<comment type="caution">
    <text evidence="3">The sequence shown here is derived from an EMBL/GenBank/DDBJ whole genome shotgun (WGS) entry which is preliminary data.</text>
</comment>
<gene>
    <name evidence="3" type="ORF">MKZ38_005111</name>
</gene>
<feature type="region of interest" description="Disordered" evidence="1">
    <location>
        <begin position="369"/>
        <end position="448"/>
    </location>
</feature>